<evidence type="ECO:0008006" key="3">
    <source>
        <dbReference type="Google" id="ProtNLM"/>
    </source>
</evidence>
<name>A0A1J0AH47_9CYAN</name>
<dbReference type="EMBL" id="CP017675">
    <property type="protein sequence ID" value="APB35224.1"/>
    <property type="molecule type" value="Genomic_DNA"/>
</dbReference>
<dbReference type="STRING" id="1188229.GlitD10_2880"/>
<reference evidence="1 2" key="1">
    <citation type="submission" date="2016-10" db="EMBL/GenBank/DDBJ databases">
        <title>Description of Gloeomargarita lithophora gen. nov., sp. nov., a thylakoid-bearing basal-branching cyanobacterium with intracellular carbonates, and proposal for Gloeomargaritales ord. nov.</title>
        <authorList>
            <person name="Moreira D."/>
            <person name="Tavera R."/>
            <person name="Benzerara K."/>
            <person name="Skouri-Panet F."/>
            <person name="Couradeau E."/>
            <person name="Gerard E."/>
            <person name="Loussert C."/>
            <person name="Novelo E."/>
            <person name="Zivanovic Y."/>
            <person name="Lopez-Garcia P."/>
        </authorList>
    </citation>
    <scope>NUCLEOTIDE SEQUENCE [LARGE SCALE GENOMIC DNA]</scope>
    <source>
        <strain evidence="1 2">D10</strain>
    </source>
</reference>
<proteinExistence type="predicted"/>
<dbReference type="AlphaFoldDB" id="A0A1J0AH47"/>
<organism evidence="1 2">
    <name type="scientific">Gloeomargarita lithophora Alchichica-D10</name>
    <dbReference type="NCBI Taxonomy" id="1188229"/>
    <lineage>
        <taxon>Bacteria</taxon>
        <taxon>Bacillati</taxon>
        <taxon>Cyanobacteriota</taxon>
        <taxon>Cyanophyceae</taxon>
        <taxon>Gloeomargaritales</taxon>
        <taxon>Gloeomargaritaceae</taxon>
        <taxon>Gloeomargarita</taxon>
    </lineage>
</organism>
<accession>A0A1J0AH47</accession>
<gene>
    <name evidence="1" type="ORF">GlitD10_2880</name>
</gene>
<dbReference type="OrthoDB" id="5192220at2"/>
<protein>
    <recommendedName>
        <fullName evidence="3">YbjN domain-containing protein</fullName>
    </recommendedName>
</protein>
<dbReference type="KEGG" id="glt:GlitD10_2880"/>
<evidence type="ECO:0000313" key="1">
    <source>
        <dbReference type="EMBL" id="APB35224.1"/>
    </source>
</evidence>
<evidence type="ECO:0000313" key="2">
    <source>
        <dbReference type="Proteomes" id="UP000180235"/>
    </source>
</evidence>
<dbReference type="Proteomes" id="UP000180235">
    <property type="component" value="Chromosome"/>
</dbReference>
<sequence>MLNPPMQPVPMLQTVMDFLVKDDWNFELVKPERVESPVQGESGMWLCGVEIARERFCVVYSYCPLAIPIAHRPSMAEFITLANYGLFIGNFEMDFRDGELRFKTSLDVGESDLTVPLVQPLIYHNVATMDEYLPGIMAVVHGGVSPRIAVAQIERTGDGLAESNEFDGRVS</sequence>
<dbReference type="RefSeq" id="WP_071455551.1">
    <property type="nucleotide sequence ID" value="NZ_CP017675.1"/>
</dbReference>
<keyword evidence="2" id="KW-1185">Reference proteome</keyword>